<dbReference type="RefSeq" id="WP_310305816.1">
    <property type="nucleotide sequence ID" value="NZ_BAAAPS010000005.1"/>
</dbReference>
<dbReference type="EMBL" id="JAVDYG010000001">
    <property type="protein sequence ID" value="MDR7364302.1"/>
    <property type="molecule type" value="Genomic_DNA"/>
</dbReference>
<dbReference type="InterPro" id="IPR017453">
    <property type="entry name" value="GCV_H_sub"/>
</dbReference>
<evidence type="ECO:0000256" key="1">
    <source>
        <dbReference type="ARBA" id="ARBA00009249"/>
    </source>
</evidence>
<organism evidence="5 6">
    <name type="scientific">Nocardioides marmoribigeumensis</name>
    <dbReference type="NCBI Taxonomy" id="433649"/>
    <lineage>
        <taxon>Bacteria</taxon>
        <taxon>Bacillati</taxon>
        <taxon>Actinomycetota</taxon>
        <taxon>Actinomycetes</taxon>
        <taxon>Propionibacteriales</taxon>
        <taxon>Nocardioidaceae</taxon>
        <taxon>Nocardioides</taxon>
    </lineage>
</organism>
<sequence>MFPDDLRYTAEHEWVRGPEGDGDVVRIGITDYAQEQLGDIVYVSLPAVGEQVEEGASVGELESTKSVSDVYAPLSGEVVAVNEALDDHPEMVNAEAFGAGWLFELRLADPAALDGLLDAAAYQAGVES</sequence>
<comment type="similarity">
    <text evidence="1 3">Belongs to the GcvH family.</text>
</comment>
<evidence type="ECO:0000256" key="2">
    <source>
        <dbReference type="ARBA" id="ARBA00022823"/>
    </source>
</evidence>
<dbReference type="InterPro" id="IPR002930">
    <property type="entry name" value="GCV_H"/>
</dbReference>
<dbReference type="Pfam" id="PF01597">
    <property type="entry name" value="GCV_H"/>
    <property type="match status" value="1"/>
</dbReference>
<evidence type="ECO:0000256" key="3">
    <source>
        <dbReference type="HAMAP-Rule" id="MF_00272"/>
    </source>
</evidence>
<evidence type="ECO:0000313" key="6">
    <source>
        <dbReference type="Proteomes" id="UP001183648"/>
    </source>
</evidence>
<accession>A0ABU2C0X8</accession>
<dbReference type="NCBIfam" id="TIGR00527">
    <property type="entry name" value="gcvH"/>
    <property type="match status" value="1"/>
</dbReference>
<comment type="cofactor">
    <cofactor evidence="3">
        <name>(R)-lipoate</name>
        <dbReference type="ChEBI" id="CHEBI:83088"/>
    </cofactor>
    <text evidence="3">Binds 1 lipoyl cofactor covalently.</text>
</comment>
<evidence type="ECO:0000313" key="5">
    <source>
        <dbReference type="EMBL" id="MDR7364302.1"/>
    </source>
</evidence>
<dbReference type="SUPFAM" id="SSF51230">
    <property type="entry name" value="Single hybrid motif"/>
    <property type="match status" value="1"/>
</dbReference>
<feature type="domain" description="Lipoyl-binding" evidence="4">
    <location>
        <begin position="24"/>
        <end position="106"/>
    </location>
</feature>
<feature type="modified residue" description="N6-lipoyllysine" evidence="3">
    <location>
        <position position="65"/>
    </location>
</feature>
<dbReference type="Proteomes" id="UP001183648">
    <property type="component" value="Unassembled WGS sequence"/>
</dbReference>
<gene>
    <name evidence="3" type="primary">gcvH</name>
    <name evidence="5" type="ORF">J2S63_003855</name>
</gene>
<dbReference type="Gene3D" id="2.40.50.100">
    <property type="match status" value="1"/>
</dbReference>
<comment type="function">
    <text evidence="3">The glycine cleavage system catalyzes the degradation of glycine. The H protein shuttles the methylamine group of glycine from the P protein to the T protein.</text>
</comment>
<dbReference type="InterPro" id="IPR003016">
    <property type="entry name" value="2-oxoA_DH_lipoyl-BS"/>
</dbReference>
<proteinExistence type="inferred from homology"/>
<name>A0ABU2C0X8_9ACTN</name>
<dbReference type="InterPro" id="IPR033753">
    <property type="entry name" value="GCV_H/Fam206"/>
</dbReference>
<dbReference type="HAMAP" id="MF_00272">
    <property type="entry name" value="GcvH"/>
    <property type="match status" value="1"/>
</dbReference>
<dbReference type="PANTHER" id="PTHR11715:SF3">
    <property type="entry name" value="GLYCINE CLEAVAGE SYSTEM H PROTEIN-RELATED"/>
    <property type="match status" value="1"/>
</dbReference>
<reference evidence="5 6" key="1">
    <citation type="submission" date="2023-07" db="EMBL/GenBank/DDBJ databases">
        <title>Sequencing the genomes of 1000 actinobacteria strains.</title>
        <authorList>
            <person name="Klenk H.-P."/>
        </authorList>
    </citation>
    <scope>NUCLEOTIDE SEQUENCE [LARGE SCALE GENOMIC DNA]</scope>
    <source>
        <strain evidence="5 6">DSM 19426</strain>
    </source>
</reference>
<keyword evidence="2 3" id="KW-0450">Lipoyl</keyword>
<dbReference type="NCBIfam" id="NF002270">
    <property type="entry name" value="PRK01202.1"/>
    <property type="match status" value="1"/>
</dbReference>
<evidence type="ECO:0000259" key="4">
    <source>
        <dbReference type="PROSITE" id="PS50968"/>
    </source>
</evidence>
<dbReference type="InterPro" id="IPR000089">
    <property type="entry name" value="Biotin_lipoyl"/>
</dbReference>
<dbReference type="CDD" id="cd06848">
    <property type="entry name" value="GCS_H"/>
    <property type="match status" value="1"/>
</dbReference>
<dbReference type="InterPro" id="IPR011053">
    <property type="entry name" value="Single_hybrid_motif"/>
</dbReference>
<protein>
    <recommendedName>
        <fullName evidence="3">Glycine cleavage system H protein</fullName>
    </recommendedName>
</protein>
<dbReference type="PROSITE" id="PS00189">
    <property type="entry name" value="LIPOYL"/>
    <property type="match status" value="1"/>
</dbReference>
<keyword evidence="6" id="KW-1185">Reference proteome</keyword>
<comment type="caution">
    <text evidence="5">The sequence shown here is derived from an EMBL/GenBank/DDBJ whole genome shotgun (WGS) entry which is preliminary data.</text>
</comment>
<dbReference type="PANTHER" id="PTHR11715">
    <property type="entry name" value="GLYCINE CLEAVAGE SYSTEM H PROTEIN"/>
    <property type="match status" value="1"/>
</dbReference>
<dbReference type="PROSITE" id="PS50968">
    <property type="entry name" value="BIOTINYL_LIPOYL"/>
    <property type="match status" value="1"/>
</dbReference>
<comment type="subunit">
    <text evidence="3">The glycine cleavage system is composed of four proteins: P, T, L and H.</text>
</comment>